<feature type="compositionally biased region" description="Acidic residues" evidence="1">
    <location>
        <begin position="35"/>
        <end position="45"/>
    </location>
</feature>
<sequence>IPGLTLNTSGVSPVGSVSSVSSSGAHFPDTIKDDWESENSEEDEETREKRKKFAQLRARHYNMKEAIRLGHKLVEEELDESDGDEKNDQNPEENRSNKKGKKSVAFSLNDGIPTYTYENDDVEGQEEEEENNDEANGVVLMET</sequence>
<dbReference type="OrthoDB" id="551302at2759"/>
<dbReference type="AlphaFoldDB" id="A0A9N9IYC0"/>
<protein>
    <submittedName>
        <fullName evidence="2">469_t:CDS:1</fullName>
    </submittedName>
</protein>
<feature type="compositionally biased region" description="Basic and acidic residues" evidence="1">
    <location>
        <begin position="84"/>
        <end position="96"/>
    </location>
</feature>
<feature type="non-terminal residue" evidence="2">
    <location>
        <position position="1"/>
    </location>
</feature>
<accession>A0A9N9IYC0</accession>
<name>A0A9N9IYC0_9GLOM</name>
<feature type="compositionally biased region" description="Low complexity" evidence="1">
    <location>
        <begin position="9"/>
        <end position="24"/>
    </location>
</feature>
<evidence type="ECO:0000313" key="2">
    <source>
        <dbReference type="EMBL" id="CAG8753531.1"/>
    </source>
</evidence>
<feature type="compositionally biased region" description="Acidic residues" evidence="1">
    <location>
        <begin position="118"/>
        <end position="133"/>
    </location>
</feature>
<feature type="region of interest" description="Disordered" evidence="1">
    <location>
        <begin position="75"/>
        <end position="143"/>
    </location>
</feature>
<feature type="region of interest" description="Disordered" evidence="1">
    <location>
        <begin position="1"/>
        <end position="51"/>
    </location>
</feature>
<dbReference type="Proteomes" id="UP000789508">
    <property type="component" value="Unassembled WGS sequence"/>
</dbReference>
<comment type="caution">
    <text evidence="2">The sequence shown here is derived from an EMBL/GenBank/DDBJ whole genome shotgun (WGS) entry which is preliminary data.</text>
</comment>
<organism evidence="2 3">
    <name type="scientific">Ambispora leptoticha</name>
    <dbReference type="NCBI Taxonomy" id="144679"/>
    <lineage>
        <taxon>Eukaryota</taxon>
        <taxon>Fungi</taxon>
        <taxon>Fungi incertae sedis</taxon>
        <taxon>Mucoromycota</taxon>
        <taxon>Glomeromycotina</taxon>
        <taxon>Glomeromycetes</taxon>
        <taxon>Archaeosporales</taxon>
        <taxon>Ambisporaceae</taxon>
        <taxon>Ambispora</taxon>
    </lineage>
</organism>
<proteinExistence type="predicted"/>
<keyword evidence="3" id="KW-1185">Reference proteome</keyword>
<reference evidence="2" key="1">
    <citation type="submission" date="2021-06" db="EMBL/GenBank/DDBJ databases">
        <authorList>
            <person name="Kallberg Y."/>
            <person name="Tangrot J."/>
            <person name="Rosling A."/>
        </authorList>
    </citation>
    <scope>NUCLEOTIDE SEQUENCE</scope>
    <source>
        <strain evidence="2">FL130A</strain>
    </source>
</reference>
<evidence type="ECO:0000313" key="3">
    <source>
        <dbReference type="Proteomes" id="UP000789508"/>
    </source>
</evidence>
<feature type="compositionally biased region" description="Low complexity" evidence="1">
    <location>
        <begin position="134"/>
        <end position="143"/>
    </location>
</feature>
<gene>
    <name evidence="2" type="ORF">ALEPTO_LOCUS13388</name>
</gene>
<evidence type="ECO:0000256" key="1">
    <source>
        <dbReference type="SAM" id="MobiDB-lite"/>
    </source>
</evidence>
<dbReference type="EMBL" id="CAJVPS010042161">
    <property type="protein sequence ID" value="CAG8753531.1"/>
    <property type="molecule type" value="Genomic_DNA"/>
</dbReference>